<gene>
    <name evidence="1" type="ORF">SAMN04487779_100433</name>
</gene>
<dbReference type="RefSeq" id="WP_090662936.1">
    <property type="nucleotide sequence ID" value="NZ_FMZX01000004.1"/>
</dbReference>
<name>A0A1G6RL05_9PROT</name>
<dbReference type="EMBL" id="FMZX01000004">
    <property type="protein sequence ID" value="SDD04675.1"/>
    <property type="molecule type" value="Genomic_DNA"/>
</dbReference>
<dbReference type="PROSITE" id="PS51257">
    <property type="entry name" value="PROKAR_LIPOPROTEIN"/>
    <property type="match status" value="1"/>
</dbReference>
<evidence type="ECO:0000313" key="1">
    <source>
        <dbReference type="EMBL" id="SDD04675.1"/>
    </source>
</evidence>
<reference evidence="1 2" key="1">
    <citation type="submission" date="2016-10" db="EMBL/GenBank/DDBJ databases">
        <authorList>
            <person name="de Groot N.N."/>
        </authorList>
    </citation>
    <scope>NUCLEOTIDE SEQUENCE [LARGE SCALE GENOMIC DNA]</scope>
    <source>
        <strain evidence="1 2">CPCC 100156</strain>
    </source>
</reference>
<dbReference type="AlphaFoldDB" id="A0A1G6RL05"/>
<sequence>MQLKRLVVAAVPLAVAACEPSQLIMGARTVIGINAQVNPEQTTGSLVIGYDRNFAAIVPRSADPPPPLLDDPPSASGARDAMAALVCSDLKVQGITIRSYTESMATGDAAVRFARNLGNDRAAIRDFFSCFRAVPAGDGS</sequence>
<protein>
    <submittedName>
        <fullName evidence="1">Uncharacterized protein</fullName>
    </submittedName>
</protein>
<organism evidence="1 2">
    <name type="scientific">Belnapia rosea</name>
    <dbReference type="NCBI Taxonomy" id="938405"/>
    <lineage>
        <taxon>Bacteria</taxon>
        <taxon>Pseudomonadati</taxon>
        <taxon>Pseudomonadota</taxon>
        <taxon>Alphaproteobacteria</taxon>
        <taxon>Acetobacterales</taxon>
        <taxon>Roseomonadaceae</taxon>
        <taxon>Belnapia</taxon>
    </lineage>
</organism>
<evidence type="ECO:0000313" key="2">
    <source>
        <dbReference type="Proteomes" id="UP000198925"/>
    </source>
</evidence>
<accession>A0A1G6RL05</accession>
<dbReference type="Proteomes" id="UP000198925">
    <property type="component" value="Unassembled WGS sequence"/>
</dbReference>
<proteinExistence type="predicted"/>
<keyword evidence="2" id="KW-1185">Reference proteome</keyword>